<dbReference type="InterPro" id="IPR000792">
    <property type="entry name" value="Tscrpt_reg_LuxR_C"/>
</dbReference>
<accession>A0ABP6L5X2</accession>
<evidence type="ECO:0000256" key="4">
    <source>
        <dbReference type="ARBA" id="ARBA00023163"/>
    </source>
</evidence>
<evidence type="ECO:0000259" key="6">
    <source>
        <dbReference type="PROSITE" id="PS50043"/>
    </source>
</evidence>
<dbReference type="PANTHER" id="PTHR43214:SF24">
    <property type="entry name" value="TRANSCRIPTIONAL REGULATORY PROTEIN NARL-RELATED"/>
    <property type="match status" value="1"/>
</dbReference>
<keyword evidence="4" id="KW-0804">Transcription</keyword>
<dbReference type="CDD" id="cd17535">
    <property type="entry name" value="REC_NarL-like"/>
    <property type="match status" value="1"/>
</dbReference>
<organism evidence="8 9">
    <name type="scientific">Streptosporangium longisporum</name>
    <dbReference type="NCBI Taxonomy" id="46187"/>
    <lineage>
        <taxon>Bacteria</taxon>
        <taxon>Bacillati</taxon>
        <taxon>Actinomycetota</taxon>
        <taxon>Actinomycetes</taxon>
        <taxon>Streptosporangiales</taxon>
        <taxon>Streptosporangiaceae</taxon>
        <taxon>Streptosporangium</taxon>
    </lineage>
</organism>
<dbReference type="SUPFAM" id="SSF46894">
    <property type="entry name" value="C-terminal effector domain of the bipartite response regulators"/>
    <property type="match status" value="1"/>
</dbReference>
<name>A0ABP6L5X2_9ACTN</name>
<dbReference type="InterPro" id="IPR016032">
    <property type="entry name" value="Sig_transdc_resp-reg_C-effctor"/>
</dbReference>
<evidence type="ECO:0000256" key="5">
    <source>
        <dbReference type="PROSITE-ProRule" id="PRU00169"/>
    </source>
</evidence>
<keyword evidence="3" id="KW-0238">DNA-binding</keyword>
<dbReference type="PRINTS" id="PR00038">
    <property type="entry name" value="HTHLUXR"/>
</dbReference>
<dbReference type="InterPro" id="IPR058245">
    <property type="entry name" value="NreC/VraR/RcsB-like_REC"/>
</dbReference>
<evidence type="ECO:0000313" key="8">
    <source>
        <dbReference type="EMBL" id="GAA3033657.1"/>
    </source>
</evidence>
<dbReference type="PROSITE" id="PS50110">
    <property type="entry name" value="RESPONSE_REGULATORY"/>
    <property type="match status" value="1"/>
</dbReference>
<evidence type="ECO:0000313" key="9">
    <source>
        <dbReference type="Proteomes" id="UP001499930"/>
    </source>
</evidence>
<dbReference type="InterPro" id="IPR011006">
    <property type="entry name" value="CheY-like_superfamily"/>
</dbReference>
<dbReference type="EMBL" id="BAAAWD010000020">
    <property type="protein sequence ID" value="GAA3033657.1"/>
    <property type="molecule type" value="Genomic_DNA"/>
</dbReference>
<dbReference type="Proteomes" id="UP001499930">
    <property type="component" value="Unassembled WGS sequence"/>
</dbReference>
<keyword evidence="2" id="KW-0805">Transcription regulation</keyword>
<sequence length="217" mass="23001">MIRVLIADDHALARSGLSAMLGVQPDIEVAGTAGDGAEAVAQARLLRPDVVLMDVRMPRMDGIEATRRVRAEPGCPAVLVLTTFDLDQYVYEALRAGAGGFLLKDAPPGQIAEAVRTVAAGQALLAPAVTRRLIERFLSVPPGGGTALERLTAREREVLEHVGRGRSNAEIAEVLHLSEATVKTHLSRVLTKAGLRDRVAAVVFAYEQGLVRAGEAG</sequence>
<comment type="caution">
    <text evidence="8">The sequence shown here is derived from an EMBL/GenBank/DDBJ whole genome shotgun (WGS) entry which is preliminary data.</text>
</comment>
<dbReference type="SMART" id="SM00421">
    <property type="entry name" value="HTH_LUXR"/>
    <property type="match status" value="1"/>
</dbReference>
<evidence type="ECO:0000256" key="3">
    <source>
        <dbReference type="ARBA" id="ARBA00023125"/>
    </source>
</evidence>
<dbReference type="SUPFAM" id="SSF52172">
    <property type="entry name" value="CheY-like"/>
    <property type="match status" value="1"/>
</dbReference>
<dbReference type="Pfam" id="PF00072">
    <property type="entry name" value="Response_reg"/>
    <property type="match status" value="1"/>
</dbReference>
<evidence type="ECO:0000259" key="7">
    <source>
        <dbReference type="PROSITE" id="PS50110"/>
    </source>
</evidence>
<dbReference type="PANTHER" id="PTHR43214">
    <property type="entry name" value="TWO-COMPONENT RESPONSE REGULATOR"/>
    <property type="match status" value="1"/>
</dbReference>
<dbReference type="Pfam" id="PF00196">
    <property type="entry name" value="GerE"/>
    <property type="match status" value="1"/>
</dbReference>
<dbReference type="PROSITE" id="PS00622">
    <property type="entry name" value="HTH_LUXR_1"/>
    <property type="match status" value="1"/>
</dbReference>
<dbReference type="CDD" id="cd06170">
    <property type="entry name" value="LuxR_C_like"/>
    <property type="match status" value="1"/>
</dbReference>
<feature type="domain" description="Response regulatory" evidence="7">
    <location>
        <begin position="3"/>
        <end position="119"/>
    </location>
</feature>
<dbReference type="RefSeq" id="WP_344904563.1">
    <property type="nucleotide sequence ID" value="NZ_BAAAWD010000020.1"/>
</dbReference>
<dbReference type="InterPro" id="IPR039420">
    <property type="entry name" value="WalR-like"/>
</dbReference>
<feature type="modified residue" description="4-aspartylphosphate" evidence="5">
    <location>
        <position position="54"/>
    </location>
</feature>
<keyword evidence="1 5" id="KW-0597">Phosphoprotein</keyword>
<dbReference type="InterPro" id="IPR001789">
    <property type="entry name" value="Sig_transdc_resp-reg_receiver"/>
</dbReference>
<evidence type="ECO:0000256" key="1">
    <source>
        <dbReference type="ARBA" id="ARBA00022553"/>
    </source>
</evidence>
<proteinExistence type="predicted"/>
<evidence type="ECO:0000256" key="2">
    <source>
        <dbReference type="ARBA" id="ARBA00023015"/>
    </source>
</evidence>
<reference evidence="9" key="1">
    <citation type="journal article" date="2019" name="Int. J. Syst. Evol. Microbiol.">
        <title>The Global Catalogue of Microorganisms (GCM) 10K type strain sequencing project: providing services to taxonomists for standard genome sequencing and annotation.</title>
        <authorList>
            <consortium name="The Broad Institute Genomics Platform"/>
            <consortium name="The Broad Institute Genome Sequencing Center for Infectious Disease"/>
            <person name="Wu L."/>
            <person name="Ma J."/>
        </authorList>
    </citation>
    <scope>NUCLEOTIDE SEQUENCE [LARGE SCALE GENOMIC DNA]</scope>
    <source>
        <strain evidence="9">JCM 3106</strain>
    </source>
</reference>
<feature type="domain" description="HTH luxR-type" evidence="6">
    <location>
        <begin position="144"/>
        <end position="209"/>
    </location>
</feature>
<dbReference type="PROSITE" id="PS50043">
    <property type="entry name" value="HTH_LUXR_2"/>
    <property type="match status" value="1"/>
</dbReference>
<gene>
    <name evidence="8" type="ORF">GCM10017559_71320</name>
</gene>
<protein>
    <submittedName>
        <fullName evidence="8">Response regulator transcription factor</fullName>
    </submittedName>
</protein>
<dbReference type="Gene3D" id="3.40.50.2300">
    <property type="match status" value="1"/>
</dbReference>
<keyword evidence="9" id="KW-1185">Reference proteome</keyword>
<dbReference type="SMART" id="SM00448">
    <property type="entry name" value="REC"/>
    <property type="match status" value="1"/>
</dbReference>